<reference evidence="8" key="1">
    <citation type="submission" date="2022-03" db="EMBL/GenBank/DDBJ databases">
        <authorList>
            <person name="Legras J.-L."/>
            <person name="Devillers H."/>
            <person name="Grondin C."/>
        </authorList>
    </citation>
    <scope>NUCLEOTIDE SEQUENCE</scope>
    <source>
        <strain evidence="8">CLIB 1423</strain>
    </source>
</reference>
<evidence type="ECO:0000256" key="5">
    <source>
        <dbReference type="RuleBase" id="RU361277"/>
    </source>
</evidence>
<dbReference type="GO" id="GO:0008270">
    <property type="term" value="F:zinc ion binding"/>
    <property type="evidence" value="ECO:0007669"/>
    <property type="project" value="InterPro"/>
</dbReference>
<dbReference type="GO" id="GO:0016491">
    <property type="term" value="F:oxidoreductase activity"/>
    <property type="evidence" value="ECO:0007669"/>
    <property type="project" value="UniProtKB-KW"/>
</dbReference>
<dbReference type="InterPro" id="IPR013149">
    <property type="entry name" value="ADH-like_C"/>
</dbReference>
<evidence type="ECO:0000256" key="1">
    <source>
        <dbReference type="ARBA" id="ARBA00001947"/>
    </source>
</evidence>
<keyword evidence="9" id="KW-1185">Reference proteome</keyword>
<dbReference type="CDD" id="cd08284">
    <property type="entry name" value="FDH_like_2"/>
    <property type="match status" value="1"/>
</dbReference>
<keyword evidence="4" id="KW-0560">Oxidoreductase</keyword>
<dbReference type="OrthoDB" id="3941538at2759"/>
<evidence type="ECO:0000259" key="6">
    <source>
        <dbReference type="Pfam" id="PF00107"/>
    </source>
</evidence>
<dbReference type="Pfam" id="PF08240">
    <property type="entry name" value="ADH_N"/>
    <property type="match status" value="1"/>
</dbReference>
<sequence length="373" mass="40699">MSIPDNMKAVVFQGPFDVKTEIRPVPKLEAQTDALLKVQFSGLCGTDLHSYRGHIKGTKGQIIGHEFVGEIVAIGSEVKDFKVGDEVLSTFTIQCGKCWHCLHGYSGQCDKTNTFGKPGLDGGQAEYVRIPYADSTLFSKPVASGNDSDFVDDSVYVLMADIFITGYYGVKKILDQVSIEAAAGLGTTAIKDVTILQLGCGPVGLCALKVAKHLGFQNIVVVDNVPSRLSQALEWGASHTINFETDDKDALKTYIEKQTGGVGFDAVLEVVGSSTALRTAFDSVRRNGFISSLGMAHEDLPFNGLECYLKNINMSFGRCHVRSLFPEALKIFELLKADFADFIDHKIGIDEAKTSFELFDKHKVNKVVFDMSK</sequence>
<dbReference type="InterPro" id="IPR013154">
    <property type="entry name" value="ADH-like_N"/>
</dbReference>
<name>A0A9P0W195_9ASCO</name>
<dbReference type="InterPro" id="IPR002328">
    <property type="entry name" value="ADH_Zn_CS"/>
</dbReference>
<keyword evidence="3 5" id="KW-0862">Zinc</keyword>
<proteinExistence type="inferred from homology"/>
<dbReference type="Gene3D" id="3.40.50.720">
    <property type="entry name" value="NAD(P)-binding Rossmann-like Domain"/>
    <property type="match status" value="1"/>
</dbReference>
<evidence type="ECO:0000259" key="7">
    <source>
        <dbReference type="Pfam" id="PF08240"/>
    </source>
</evidence>
<evidence type="ECO:0000313" key="8">
    <source>
        <dbReference type="EMBL" id="CAH2355825.1"/>
    </source>
</evidence>
<accession>A0A9P0W195</accession>
<keyword evidence="2 5" id="KW-0479">Metal-binding</keyword>
<dbReference type="InterPro" id="IPR036291">
    <property type="entry name" value="NAD(P)-bd_dom_sf"/>
</dbReference>
<dbReference type="PROSITE" id="PS00059">
    <property type="entry name" value="ADH_ZINC"/>
    <property type="match status" value="1"/>
</dbReference>
<feature type="domain" description="Alcohol dehydrogenase-like C-terminal" evidence="6">
    <location>
        <begin position="202"/>
        <end position="331"/>
    </location>
</feature>
<evidence type="ECO:0000256" key="4">
    <source>
        <dbReference type="ARBA" id="ARBA00023002"/>
    </source>
</evidence>
<comment type="similarity">
    <text evidence="5">Belongs to the zinc-containing alcohol dehydrogenase family.</text>
</comment>
<dbReference type="PANTHER" id="PTHR42813:SF2">
    <property type="entry name" value="DEHYDROGENASE, ZINC-CONTAINING, PUTATIVE (AFU_ORTHOLOGUE AFUA_2G02810)-RELATED"/>
    <property type="match status" value="1"/>
</dbReference>
<evidence type="ECO:0000256" key="3">
    <source>
        <dbReference type="ARBA" id="ARBA00022833"/>
    </source>
</evidence>
<dbReference type="SUPFAM" id="SSF51735">
    <property type="entry name" value="NAD(P)-binding Rossmann-fold domains"/>
    <property type="match status" value="1"/>
</dbReference>
<dbReference type="Gene3D" id="3.90.180.10">
    <property type="entry name" value="Medium-chain alcohol dehydrogenases, catalytic domain"/>
    <property type="match status" value="1"/>
</dbReference>
<gene>
    <name evidence="8" type="ORF">CLIB1423_35S00452</name>
</gene>
<dbReference type="InterPro" id="IPR011032">
    <property type="entry name" value="GroES-like_sf"/>
</dbReference>
<dbReference type="Pfam" id="PF00107">
    <property type="entry name" value="ADH_zinc_N"/>
    <property type="match status" value="1"/>
</dbReference>
<dbReference type="SUPFAM" id="SSF50129">
    <property type="entry name" value="GroES-like"/>
    <property type="match status" value="1"/>
</dbReference>
<dbReference type="PANTHER" id="PTHR42813">
    <property type="entry name" value="ZINC-TYPE ALCOHOL DEHYDROGENASE-LIKE"/>
    <property type="match status" value="1"/>
</dbReference>
<evidence type="ECO:0000256" key="2">
    <source>
        <dbReference type="ARBA" id="ARBA00022723"/>
    </source>
</evidence>
<comment type="caution">
    <text evidence="8">The sequence shown here is derived from an EMBL/GenBank/DDBJ whole genome shotgun (WGS) entry which is preliminary data.</text>
</comment>
<protein>
    <submittedName>
        <fullName evidence="8">Sorbitol dehydrogenase 1</fullName>
    </submittedName>
</protein>
<dbReference type="Proteomes" id="UP000837801">
    <property type="component" value="Unassembled WGS sequence"/>
</dbReference>
<organism evidence="8 9">
    <name type="scientific">[Candida] railenensis</name>
    <dbReference type="NCBI Taxonomy" id="45579"/>
    <lineage>
        <taxon>Eukaryota</taxon>
        <taxon>Fungi</taxon>
        <taxon>Dikarya</taxon>
        <taxon>Ascomycota</taxon>
        <taxon>Saccharomycotina</taxon>
        <taxon>Pichiomycetes</taxon>
        <taxon>Debaryomycetaceae</taxon>
        <taxon>Kurtzmaniella</taxon>
    </lineage>
</organism>
<feature type="domain" description="Alcohol dehydrogenase-like N-terminal" evidence="7">
    <location>
        <begin position="32"/>
        <end position="133"/>
    </location>
</feature>
<evidence type="ECO:0000313" key="9">
    <source>
        <dbReference type="Proteomes" id="UP000837801"/>
    </source>
</evidence>
<comment type="cofactor">
    <cofactor evidence="1 5">
        <name>Zn(2+)</name>
        <dbReference type="ChEBI" id="CHEBI:29105"/>
    </cofactor>
</comment>
<dbReference type="EMBL" id="CAKXYY010000035">
    <property type="protein sequence ID" value="CAH2355825.1"/>
    <property type="molecule type" value="Genomic_DNA"/>
</dbReference>
<dbReference type="AlphaFoldDB" id="A0A9P0W195"/>